<organism evidence="2">
    <name type="scientific">Rhizophora mucronata</name>
    <name type="common">Asiatic mangrove</name>
    <dbReference type="NCBI Taxonomy" id="61149"/>
    <lineage>
        <taxon>Eukaryota</taxon>
        <taxon>Viridiplantae</taxon>
        <taxon>Streptophyta</taxon>
        <taxon>Embryophyta</taxon>
        <taxon>Tracheophyta</taxon>
        <taxon>Spermatophyta</taxon>
        <taxon>Magnoliopsida</taxon>
        <taxon>eudicotyledons</taxon>
        <taxon>Gunneridae</taxon>
        <taxon>Pentapetalae</taxon>
        <taxon>rosids</taxon>
        <taxon>fabids</taxon>
        <taxon>Malpighiales</taxon>
        <taxon>Rhizophoraceae</taxon>
        <taxon>Rhizophora</taxon>
    </lineage>
</organism>
<sequence>MKGSFARCGGKEHHLMHKHSHLSQTFDELKDHYAFHKQNL</sequence>
<dbReference type="EMBL" id="GGEC01086045">
    <property type="protein sequence ID" value="MBX66529.1"/>
    <property type="molecule type" value="Transcribed_RNA"/>
</dbReference>
<reference evidence="2" key="1">
    <citation type="submission" date="2018-02" db="EMBL/GenBank/DDBJ databases">
        <title>Rhizophora mucronata_Transcriptome.</title>
        <authorList>
            <person name="Meera S.P."/>
            <person name="Sreeshan A."/>
            <person name="Augustine A."/>
        </authorList>
    </citation>
    <scope>NUCLEOTIDE SEQUENCE</scope>
    <source>
        <tissue evidence="2">Leaf</tissue>
    </source>
</reference>
<name>A0A2P2QHR2_RHIMU</name>
<accession>A0A2P2QHR2</accession>
<protein>
    <submittedName>
        <fullName evidence="2">Uncharacterized protein</fullName>
    </submittedName>
</protein>
<evidence type="ECO:0000256" key="1">
    <source>
        <dbReference type="SAM" id="MobiDB-lite"/>
    </source>
</evidence>
<dbReference type="AlphaFoldDB" id="A0A2P2QHR2"/>
<proteinExistence type="predicted"/>
<feature type="region of interest" description="Disordered" evidence="1">
    <location>
        <begin position="1"/>
        <end position="20"/>
    </location>
</feature>
<evidence type="ECO:0000313" key="2">
    <source>
        <dbReference type="EMBL" id="MBX66529.1"/>
    </source>
</evidence>